<dbReference type="OrthoDB" id="7249056at2"/>
<evidence type="ECO:0000313" key="4">
    <source>
        <dbReference type="Proteomes" id="UP000076400"/>
    </source>
</evidence>
<dbReference type="InterPro" id="IPR055259">
    <property type="entry name" value="YkvP/CgeB_Glyco_trans-like"/>
</dbReference>
<proteinExistence type="predicted"/>
<dbReference type="EMBL" id="LPXN01000143">
    <property type="protein sequence ID" value="KZD03503.1"/>
    <property type="molecule type" value="Genomic_DNA"/>
</dbReference>
<reference evidence="3 4" key="1">
    <citation type="submission" date="2015-12" db="EMBL/GenBank/DDBJ databases">
        <title>Genome sequence of Oceanibaculum pacificum MCCC 1A02656.</title>
        <authorList>
            <person name="Lu L."/>
            <person name="Lai Q."/>
            <person name="Shao Z."/>
            <person name="Qian P."/>
        </authorList>
    </citation>
    <scope>NUCLEOTIDE SEQUENCE [LARGE SCALE GENOMIC DNA]</scope>
    <source>
        <strain evidence="3 4">MCCC 1A02656</strain>
    </source>
</reference>
<feature type="domain" description="Spore protein YkvP/CgeB glycosyl transferase-like" evidence="2">
    <location>
        <begin position="153"/>
        <end position="313"/>
    </location>
</feature>
<protein>
    <submittedName>
        <fullName evidence="3">Uncharacterized protein</fullName>
    </submittedName>
</protein>
<accession>A0A154VQC0</accession>
<dbReference type="STRING" id="580166.AUP43_12830"/>
<dbReference type="SUPFAM" id="SSF53756">
    <property type="entry name" value="UDP-Glycosyltransferase/glycogen phosphorylase"/>
    <property type="match status" value="1"/>
</dbReference>
<gene>
    <name evidence="3" type="ORF">AUP43_12830</name>
</gene>
<dbReference type="AlphaFoldDB" id="A0A154VQC0"/>
<dbReference type="PANTHER" id="PTHR12526:SF630">
    <property type="entry name" value="GLYCOSYLTRANSFERASE"/>
    <property type="match status" value="1"/>
</dbReference>
<name>A0A154VQC0_9PROT</name>
<dbReference type="Gene3D" id="3.40.50.2000">
    <property type="entry name" value="Glycogen Phosphorylase B"/>
    <property type="match status" value="1"/>
</dbReference>
<dbReference type="InterPro" id="IPR001296">
    <property type="entry name" value="Glyco_trans_1"/>
</dbReference>
<evidence type="ECO:0000259" key="1">
    <source>
        <dbReference type="Pfam" id="PF00534"/>
    </source>
</evidence>
<keyword evidence="4" id="KW-1185">Reference proteome</keyword>
<evidence type="ECO:0000259" key="2">
    <source>
        <dbReference type="Pfam" id="PF13524"/>
    </source>
</evidence>
<dbReference type="PANTHER" id="PTHR12526">
    <property type="entry name" value="GLYCOSYLTRANSFERASE"/>
    <property type="match status" value="1"/>
</dbReference>
<organism evidence="3 4">
    <name type="scientific">Oceanibaculum pacificum</name>
    <dbReference type="NCBI Taxonomy" id="580166"/>
    <lineage>
        <taxon>Bacteria</taxon>
        <taxon>Pseudomonadati</taxon>
        <taxon>Pseudomonadota</taxon>
        <taxon>Alphaproteobacteria</taxon>
        <taxon>Rhodospirillales</taxon>
        <taxon>Oceanibaculaceae</taxon>
        <taxon>Oceanibaculum</taxon>
    </lineage>
</organism>
<dbReference type="GO" id="GO:0016757">
    <property type="term" value="F:glycosyltransferase activity"/>
    <property type="evidence" value="ECO:0007669"/>
    <property type="project" value="InterPro"/>
</dbReference>
<sequence>MRVLFIDTKPFNPNRYIARGVFDALSADPRVSEAVWAEYADAVPLALARPFDLLFAFDGEEARNPIIARLLELIPRKIVWFTEDPYERGVNLALSRQFDLVFTNDGTSAAYYDKRGIHLPLAGDPLRNRFPIGHRAPRYDVFFAGTAWPNRLKFLRELKQRRPDLRCKFVLVTNPALDPHIEALRDGFEFTPGVSIGDFCRLANASRITLTLPRKFSTSEADPETASDTPGPRFFEVALAGSCQIVDAETTSAAASLFTEGAHYLGFQSVEECLAQIDAALADDDRRQTIAQAAQTHVGQAHLYRHRVTAILDRVAALETPLPAPMPARRQPRVLFVAHNIVQQGRFGGAETYLEAIRARIGSIEPWILVPDTSKGDGRRFLLYDRDLALRDSITLAAPYSAALLTHPELEIFFQKLLAEYRFERVQFNHLLGFPPSLPIIAKAMGATTLYSLHDYFPICDRFNLLGPTGRYCGIDQRPPATCDICLKQTQGLEPGSQARRRRFMRDSMKAIDVVLAGSPASAALLQMFFPETASRTRLLLPPVNTVPARPAARPAGPLKVAHLGNFGRQKGAETILQVIERCQGQPIEFHIFGRVDPEFLPLLEKHAGSAVTLHGTFQGGTVPAALAACDVMLFLSTWPETYGITLSEAQMAGLVPIVTNIGAQAERVTTGETGFLVEIDDAAGVTDILLSLMQDRASLERLRGNLPTQAGIDADGFVAALEAIHATLPTLPAGAAAETRRLLSLAEYGVFLDSPTWTQRGLYGFNLLAGGRGIGFLARRFVAVARTDGMGFALRMARNKLRQIAARIRPA</sequence>
<dbReference type="Pfam" id="PF13524">
    <property type="entry name" value="Glyco_trans_1_2"/>
    <property type="match status" value="1"/>
</dbReference>
<feature type="domain" description="Glycosyl transferase family 1" evidence="1">
    <location>
        <begin position="555"/>
        <end position="704"/>
    </location>
</feature>
<comment type="caution">
    <text evidence="3">The sequence shown here is derived from an EMBL/GenBank/DDBJ whole genome shotgun (WGS) entry which is preliminary data.</text>
</comment>
<dbReference type="RefSeq" id="WP_067558944.1">
    <property type="nucleotide sequence ID" value="NZ_LPXN01000143.1"/>
</dbReference>
<dbReference type="Pfam" id="PF00534">
    <property type="entry name" value="Glycos_transf_1"/>
    <property type="match status" value="1"/>
</dbReference>
<dbReference type="Proteomes" id="UP000076400">
    <property type="component" value="Unassembled WGS sequence"/>
</dbReference>
<evidence type="ECO:0000313" key="3">
    <source>
        <dbReference type="EMBL" id="KZD03503.1"/>
    </source>
</evidence>